<evidence type="ECO:0000313" key="2">
    <source>
        <dbReference type="Proteomes" id="UP001558713"/>
    </source>
</evidence>
<dbReference type="InterPro" id="IPR055304">
    <property type="entry name" value="CHCHD2/10-like"/>
</dbReference>
<dbReference type="EMBL" id="JBANAX010000335">
    <property type="protein sequence ID" value="KAL1213670.1"/>
    <property type="molecule type" value="Genomic_DNA"/>
</dbReference>
<dbReference type="AlphaFoldDB" id="A0ABD1BHD9"/>
<evidence type="ECO:0000313" key="1">
    <source>
        <dbReference type="EMBL" id="KAL1213670.1"/>
    </source>
</evidence>
<reference evidence="1 2" key="1">
    <citation type="submission" date="2024-04" db="EMBL/GenBank/DDBJ databases">
        <title>Genome assembly C_amara_ONT_v2.</title>
        <authorList>
            <person name="Yant L."/>
            <person name="Moore C."/>
            <person name="Slenker M."/>
        </authorList>
    </citation>
    <scope>NUCLEOTIDE SEQUENCE [LARGE SCALE GENOMIC DNA]</scope>
    <source>
        <tissue evidence="1">Leaf</tissue>
    </source>
</reference>
<accession>A0ABD1BHD9</accession>
<keyword evidence="2" id="KW-1185">Reference proteome</keyword>
<name>A0ABD1BHD9_CARAN</name>
<comment type="caution">
    <text evidence="1">The sequence shown here is derived from an EMBL/GenBank/DDBJ whole genome shotgun (WGS) entry which is preliminary data.</text>
</comment>
<protein>
    <recommendedName>
        <fullName evidence="3">CHCH domain-containing protein</fullName>
    </recommendedName>
</protein>
<dbReference type="Proteomes" id="UP001558713">
    <property type="component" value="Unassembled WGS sequence"/>
</dbReference>
<dbReference type="PANTHER" id="PTHR13523">
    <property type="entry name" value="COILED-COIL-HELIX-COILED-COIL-HELIX DOMAIN CONTAINING 2/NUR77"/>
    <property type="match status" value="1"/>
</dbReference>
<gene>
    <name evidence="1" type="ORF">V5N11_012625</name>
</gene>
<proteinExistence type="predicted"/>
<evidence type="ECO:0008006" key="3">
    <source>
        <dbReference type="Google" id="ProtNLM"/>
    </source>
</evidence>
<sequence length="83" mass="9397">MGHRFVEAIFGPRTIRQEVVVAEVATVSAKDDNEKLKDYSESCSSSYDAFQGCLNVEGNNLRKCQLFMDSLFECRKNSSSFNF</sequence>
<dbReference type="PANTHER" id="PTHR13523:SF14">
    <property type="entry name" value="CHCH DOMAIN-CONTAINING PROTEIN"/>
    <property type="match status" value="1"/>
</dbReference>
<organism evidence="1 2">
    <name type="scientific">Cardamine amara subsp. amara</name>
    <dbReference type="NCBI Taxonomy" id="228776"/>
    <lineage>
        <taxon>Eukaryota</taxon>
        <taxon>Viridiplantae</taxon>
        <taxon>Streptophyta</taxon>
        <taxon>Embryophyta</taxon>
        <taxon>Tracheophyta</taxon>
        <taxon>Spermatophyta</taxon>
        <taxon>Magnoliopsida</taxon>
        <taxon>eudicotyledons</taxon>
        <taxon>Gunneridae</taxon>
        <taxon>Pentapetalae</taxon>
        <taxon>rosids</taxon>
        <taxon>malvids</taxon>
        <taxon>Brassicales</taxon>
        <taxon>Brassicaceae</taxon>
        <taxon>Cardamineae</taxon>
        <taxon>Cardamine</taxon>
    </lineage>
</organism>
<dbReference type="InterPro" id="IPR009069">
    <property type="entry name" value="Cys_alpha_HP_mot_SF"/>
</dbReference>
<dbReference type="SUPFAM" id="SSF47072">
    <property type="entry name" value="Cysteine alpha-hairpin motif"/>
    <property type="match status" value="1"/>
</dbReference>